<sequence length="94" mass="10789">MSQSLIILDCLPAHHHLVQQLTSFLFCFHFLYFYRPVSVQKSPHLTSTTAYKHLNPGRVILTSFQAFIGRDLGSMWGERSRGSPRTHGVRHLLP</sequence>
<name>A0AAV4URU5_CAEEX</name>
<evidence type="ECO:0000313" key="2">
    <source>
        <dbReference type="Proteomes" id="UP001054945"/>
    </source>
</evidence>
<comment type="caution">
    <text evidence="1">The sequence shown here is derived from an EMBL/GenBank/DDBJ whole genome shotgun (WGS) entry which is preliminary data.</text>
</comment>
<gene>
    <name evidence="1" type="ORF">CEXT_590851</name>
</gene>
<dbReference type="AlphaFoldDB" id="A0AAV4URU5"/>
<organism evidence="1 2">
    <name type="scientific">Caerostris extrusa</name>
    <name type="common">Bark spider</name>
    <name type="synonym">Caerostris bankana</name>
    <dbReference type="NCBI Taxonomy" id="172846"/>
    <lineage>
        <taxon>Eukaryota</taxon>
        <taxon>Metazoa</taxon>
        <taxon>Ecdysozoa</taxon>
        <taxon>Arthropoda</taxon>
        <taxon>Chelicerata</taxon>
        <taxon>Arachnida</taxon>
        <taxon>Araneae</taxon>
        <taxon>Araneomorphae</taxon>
        <taxon>Entelegynae</taxon>
        <taxon>Araneoidea</taxon>
        <taxon>Araneidae</taxon>
        <taxon>Caerostris</taxon>
    </lineage>
</organism>
<protein>
    <submittedName>
        <fullName evidence="1">Uncharacterized protein</fullName>
    </submittedName>
</protein>
<accession>A0AAV4URU5</accession>
<keyword evidence="2" id="KW-1185">Reference proteome</keyword>
<evidence type="ECO:0000313" key="1">
    <source>
        <dbReference type="EMBL" id="GIY60443.1"/>
    </source>
</evidence>
<dbReference type="EMBL" id="BPLR01013329">
    <property type="protein sequence ID" value="GIY60443.1"/>
    <property type="molecule type" value="Genomic_DNA"/>
</dbReference>
<dbReference type="Proteomes" id="UP001054945">
    <property type="component" value="Unassembled WGS sequence"/>
</dbReference>
<reference evidence="1 2" key="1">
    <citation type="submission" date="2021-06" db="EMBL/GenBank/DDBJ databases">
        <title>Caerostris extrusa draft genome.</title>
        <authorList>
            <person name="Kono N."/>
            <person name="Arakawa K."/>
        </authorList>
    </citation>
    <scope>NUCLEOTIDE SEQUENCE [LARGE SCALE GENOMIC DNA]</scope>
</reference>
<proteinExistence type="predicted"/>